<name>A0A3N5B3R4_9BACI</name>
<dbReference type="OrthoDB" id="9776955at2"/>
<evidence type="ECO:0000313" key="2">
    <source>
        <dbReference type="EMBL" id="RPF52044.1"/>
    </source>
</evidence>
<dbReference type="PANTHER" id="PTHR35271">
    <property type="entry name" value="ABC TRANSPORTER, SUBSTRATE-BINDING LIPOPROTEIN-RELATED"/>
    <property type="match status" value="1"/>
</dbReference>
<dbReference type="SUPFAM" id="SSF53822">
    <property type="entry name" value="Periplasmic binding protein-like I"/>
    <property type="match status" value="1"/>
</dbReference>
<dbReference type="EMBL" id="RKRF01000010">
    <property type="protein sequence ID" value="RPF52044.1"/>
    <property type="molecule type" value="Genomic_DNA"/>
</dbReference>
<keyword evidence="1" id="KW-0732">Signal</keyword>
<dbReference type="AlphaFoldDB" id="A0A3N5B3R4"/>
<keyword evidence="3" id="KW-1185">Reference proteome</keyword>
<sequence length="328" mass="34881">MKKLISLVIVGLLAMVLTACGTSSGAEENQDSLTIGISQIVEHPALDQATEGFKQAITDADLDVEFEEEVAQGDSNNNQMIAQKLVGDDVDLIFGNSTPSAQSALNETSEIPIVFTSVTDPVGAGLVETMEEPGSNVTGTADMHPDTLPNTMDLIREIGAESVGLIYNASEQNSVSQVESVNQLAEEKGLETAEATVSSSSEVKQAAESLTNKADVFLIITDNTVVSALETVIMVGQDQQMPVVVSEHDSVERGGFAAFGFDYFDIGYDAGEKAVAILKDGKSPSEIPAEFPQNLQLMINTEAAEKMGVELTEELKEKAELVTTEKDE</sequence>
<organism evidence="2 3">
    <name type="scientific">Aquisalibacillus elongatus</name>
    <dbReference type="NCBI Taxonomy" id="485577"/>
    <lineage>
        <taxon>Bacteria</taxon>
        <taxon>Bacillati</taxon>
        <taxon>Bacillota</taxon>
        <taxon>Bacilli</taxon>
        <taxon>Bacillales</taxon>
        <taxon>Bacillaceae</taxon>
        <taxon>Aquisalibacillus</taxon>
    </lineage>
</organism>
<dbReference type="Gene3D" id="3.40.50.2300">
    <property type="match status" value="2"/>
</dbReference>
<dbReference type="InterPro" id="IPR007487">
    <property type="entry name" value="ABC_transpt-TYRBP-like"/>
</dbReference>
<dbReference type="PROSITE" id="PS51257">
    <property type="entry name" value="PROKAR_LIPOPROTEIN"/>
    <property type="match status" value="1"/>
</dbReference>
<dbReference type="CDD" id="cd06325">
    <property type="entry name" value="PBP1_ABC_unchar_transporter"/>
    <property type="match status" value="1"/>
</dbReference>
<dbReference type="RefSeq" id="WP_124222140.1">
    <property type="nucleotide sequence ID" value="NZ_RKRF01000010.1"/>
</dbReference>
<proteinExistence type="predicted"/>
<dbReference type="Pfam" id="PF04392">
    <property type="entry name" value="ABC_sub_bind"/>
    <property type="match status" value="1"/>
</dbReference>
<evidence type="ECO:0000256" key="1">
    <source>
        <dbReference type="SAM" id="SignalP"/>
    </source>
</evidence>
<protein>
    <submittedName>
        <fullName evidence="2">Putative ABC transport system substrate-binding protein</fullName>
    </submittedName>
</protein>
<accession>A0A3N5B3R4</accession>
<feature type="signal peptide" evidence="1">
    <location>
        <begin position="1"/>
        <end position="25"/>
    </location>
</feature>
<evidence type="ECO:0000313" key="3">
    <source>
        <dbReference type="Proteomes" id="UP000276443"/>
    </source>
</evidence>
<gene>
    <name evidence="2" type="ORF">EDC24_2034</name>
</gene>
<comment type="caution">
    <text evidence="2">The sequence shown here is derived from an EMBL/GenBank/DDBJ whole genome shotgun (WGS) entry which is preliminary data.</text>
</comment>
<reference evidence="2 3" key="1">
    <citation type="submission" date="2018-11" db="EMBL/GenBank/DDBJ databases">
        <title>Genomic Encyclopedia of Type Strains, Phase IV (KMG-IV): sequencing the most valuable type-strain genomes for metagenomic binning, comparative biology and taxonomic classification.</title>
        <authorList>
            <person name="Goeker M."/>
        </authorList>
    </citation>
    <scope>NUCLEOTIDE SEQUENCE [LARGE SCALE GENOMIC DNA]</scope>
    <source>
        <strain evidence="2 3">DSM 18090</strain>
    </source>
</reference>
<dbReference type="PANTHER" id="PTHR35271:SF1">
    <property type="entry name" value="ABC TRANSPORTER, SUBSTRATE-BINDING LIPOPROTEIN"/>
    <property type="match status" value="1"/>
</dbReference>
<feature type="chain" id="PRO_5018151222" evidence="1">
    <location>
        <begin position="26"/>
        <end position="328"/>
    </location>
</feature>
<dbReference type="InterPro" id="IPR028082">
    <property type="entry name" value="Peripla_BP_I"/>
</dbReference>
<dbReference type="Proteomes" id="UP000276443">
    <property type="component" value="Unassembled WGS sequence"/>
</dbReference>